<dbReference type="EMBL" id="MTJN01000002">
    <property type="protein sequence ID" value="OOV05880.1"/>
    <property type="molecule type" value="Genomic_DNA"/>
</dbReference>
<evidence type="ECO:0000313" key="2">
    <source>
        <dbReference type="Proteomes" id="UP000190750"/>
    </source>
</evidence>
<dbReference type="Gene3D" id="3.20.20.30">
    <property type="entry name" value="Luciferase-like domain"/>
    <property type="match status" value="1"/>
</dbReference>
<protein>
    <recommendedName>
        <fullName evidence="3">Luciferase-like domain-containing protein</fullName>
    </recommendedName>
</protein>
<gene>
    <name evidence="1" type="ORF">RF819_03375</name>
</gene>
<evidence type="ECO:0008006" key="3">
    <source>
        <dbReference type="Google" id="ProtNLM"/>
    </source>
</evidence>
<reference evidence="1 2" key="1">
    <citation type="submission" date="2017-01" db="EMBL/GenBank/DDBJ databases">
        <title>Genome sequencing of Rhodoferax fermentans JCM 7819.</title>
        <authorList>
            <person name="Kim Y.J."/>
            <person name="Farh M.E.-A."/>
            <person name="Yang D.-C."/>
        </authorList>
    </citation>
    <scope>NUCLEOTIDE SEQUENCE [LARGE SCALE GENOMIC DNA]</scope>
    <source>
        <strain evidence="1 2">JCM 7819</strain>
    </source>
</reference>
<accession>A0A1T1AP17</accession>
<keyword evidence="2" id="KW-1185">Reference proteome</keyword>
<dbReference type="AlphaFoldDB" id="A0A1T1AP17"/>
<dbReference type="InterPro" id="IPR036661">
    <property type="entry name" value="Luciferase-like_sf"/>
</dbReference>
<sequence>MQGAHAHTQLLGQLLRLDQAHAHLDRPQRLAKLASILGIALDGLPNDRRLGPEDFAAPTQPVRSRTHAELLLRRIASDRPTLKDLLALPEVVSSAHWQVIGTPADAVEQILAWRAADAIDGFIALPGGSLGSLALFLDQVVPTLQAAGALKTAYHDAGPGQATKQG</sequence>
<name>A0A1T1AP17_RHOFE</name>
<comment type="caution">
    <text evidence="1">The sequence shown here is derived from an EMBL/GenBank/DDBJ whole genome shotgun (WGS) entry which is preliminary data.</text>
</comment>
<evidence type="ECO:0000313" key="1">
    <source>
        <dbReference type="EMBL" id="OOV05880.1"/>
    </source>
</evidence>
<dbReference type="STRING" id="28066.RF819_03375"/>
<dbReference type="OrthoDB" id="4505903at2"/>
<proteinExistence type="predicted"/>
<dbReference type="SUPFAM" id="SSF51679">
    <property type="entry name" value="Bacterial luciferase-like"/>
    <property type="match status" value="1"/>
</dbReference>
<dbReference type="RefSeq" id="WP_158081232.1">
    <property type="nucleotide sequence ID" value="NZ_MTJN01000002.1"/>
</dbReference>
<dbReference type="GO" id="GO:0016705">
    <property type="term" value="F:oxidoreductase activity, acting on paired donors, with incorporation or reduction of molecular oxygen"/>
    <property type="evidence" value="ECO:0007669"/>
    <property type="project" value="InterPro"/>
</dbReference>
<organism evidence="1 2">
    <name type="scientific">Rhodoferax fermentans</name>
    <dbReference type="NCBI Taxonomy" id="28066"/>
    <lineage>
        <taxon>Bacteria</taxon>
        <taxon>Pseudomonadati</taxon>
        <taxon>Pseudomonadota</taxon>
        <taxon>Betaproteobacteria</taxon>
        <taxon>Burkholderiales</taxon>
        <taxon>Comamonadaceae</taxon>
        <taxon>Rhodoferax</taxon>
    </lineage>
</organism>
<dbReference type="Proteomes" id="UP000190750">
    <property type="component" value="Unassembled WGS sequence"/>
</dbReference>